<feature type="region of interest" description="Disordered" evidence="1">
    <location>
        <begin position="379"/>
        <end position="404"/>
    </location>
</feature>
<accession>A0A9P7SNP3</accession>
<dbReference type="Proteomes" id="UP000784919">
    <property type="component" value="Unassembled WGS sequence"/>
</dbReference>
<proteinExistence type="predicted"/>
<evidence type="ECO:0000256" key="1">
    <source>
        <dbReference type="SAM" id="MobiDB-lite"/>
    </source>
</evidence>
<evidence type="ECO:0000313" key="2">
    <source>
        <dbReference type="EMBL" id="KAG5968721.1"/>
    </source>
</evidence>
<evidence type="ECO:0000313" key="3">
    <source>
        <dbReference type="Proteomes" id="UP000784919"/>
    </source>
</evidence>
<feature type="compositionally biased region" description="Basic residues" evidence="1">
    <location>
        <begin position="278"/>
        <end position="289"/>
    </location>
</feature>
<comment type="caution">
    <text evidence="2">The sequence shown here is derived from an EMBL/GenBank/DDBJ whole genome shotgun (WGS) entry which is preliminary data.</text>
</comment>
<dbReference type="OrthoDB" id="3594103at2759"/>
<feature type="region of interest" description="Disordered" evidence="1">
    <location>
        <begin position="261"/>
        <end position="341"/>
    </location>
</feature>
<protein>
    <recommendedName>
        <fullName evidence="4">BTB domain-containing protein</fullName>
    </recommendedName>
</protein>
<reference evidence="2" key="1">
    <citation type="journal article" date="2020" name="bioRxiv">
        <title>Whole genome comparisons of ergot fungi reveals the divergence and evolution of species within the genus Claviceps are the result of varying mechanisms driving genome evolution and host range expansion.</title>
        <authorList>
            <person name="Wyka S.A."/>
            <person name="Mondo S.J."/>
            <person name="Liu M."/>
            <person name="Dettman J."/>
            <person name="Nalam V."/>
            <person name="Broders K.D."/>
        </authorList>
    </citation>
    <scope>NUCLEOTIDE SEQUENCE</scope>
    <source>
        <strain evidence="2">CCC 1102</strain>
    </source>
</reference>
<gene>
    <name evidence="2" type="ORF">E4U56_000264</name>
</gene>
<dbReference type="EMBL" id="SRPS01000102">
    <property type="protein sequence ID" value="KAG5968721.1"/>
    <property type="molecule type" value="Genomic_DNA"/>
</dbReference>
<feature type="region of interest" description="Disordered" evidence="1">
    <location>
        <begin position="1"/>
        <end position="26"/>
    </location>
</feature>
<sequence length="436" mass="46910">MKRTDISAPPTPDPSDKPADTRPETSPYASCCATLRFQNGSEYTVPSALLQKFPKLSFSLGKSTFVSCTEDVGHVLTHYLYTDTYQSLRPKGLSSHDKRIAEFTTSVRVYVLARQMGSVSLEELARAEIERLGDGLLFATVVSQMRIAYPEPTEDDTWFSSYLRTRLRTTLEKPALLLACVETDPISQTLPLSDLLLRNLVELIRDQGVSAPVINPTVKTGTPKKTAPVTAMTPTAAKAPAAKAPTAAKVVPEVVKGAGQAKPELLPEAQLETTPQGRNKRNNRKKKKMTAMMGDSTEGNLCPGADAKSAPPQMPPPMPPASMGKEPHPRTPTTMRSPDAKDTRKIIKLKETRKEAQPSIQTSPAGHPVVQTATAIPPRAEQSSGAAPVEHPAGPKWEGPGGWMTPGWEFMKLVHPEVPHVSTGATGGETSRGGSG</sequence>
<feature type="compositionally biased region" description="Basic and acidic residues" evidence="1">
    <location>
        <begin position="14"/>
        <end position="23"/>
    </location>
</feature>
<evidence type="ECO:0008006" key="4">
    <source>
        <dbReference type="Google" id="ProtNLM"/>
    </source>
</evidence>
<dbReference type="PANTHER" id="PTHR37538:SF1">
    <property type="entry name" value="BTB DOMAIN-CONTAINING PROTEIN"/>
    <property type="match status" value="1"/>
</dbReference>
<dbReference type="AlphaFoldDB" id="A0A9P7SNP3"/>
<name>A0A9P7SNP3_9HYPO</name>
<dbReference type="PANTHER" id="PTHR37538">
    <property type="entry name" value="BTB DOMAIN-CONTAINING PROTEIN"/>
    <property type="match status" value="1"/>
</dbReference>
<organism evidence="2 3">
    <name type="scientific">Claviceps arundinis</name>
    <dbReference type="NCBI Taxonomy" id="1623583"/>
    <lineage>
        <taxon>Eukaryota</taxon>
        <taxon>Fungi</taxon>
        <taxon>Dikarya</taxon>
        <taxon>Ascomycota</taxon>
        <taxon>Pezizomycotina</taxon>
        <taxon>Sordariomycetes</taxon>
        <taxon>Hypocreomycetidae</taxon>
        <taxon>Hypocreales</taxon>
        <taxon>Clavicipitaceae</taxon>
        <taxon>Claviceps</taxon>
    </lineage>
</organism>